<evidence type="ECO:0000313" key="2">
    <source>
        <dbReference type="WBParaSite" id="Hba_03355"/>
    </source>
</evidence>
<name>A0A1I7WEK7_HETBA</name>
<organism evidence="1 2">
    <name type="scientific">Heterorhabditis bacteriophora</name>
    <name type="common">Entomopathogenic nematode worm</name>
    <dbReference type="NCBI Taxonomy" id="37862"/>
    <lineage>
        <taxon>Eukaryota</taxon>
        <taxon>Metazoa</taxon>
        <taxon>Ecdysozoa</taxon>
        <taxon>Nematoda</taxon>
        <taxon>Chromadorea</taxon>
        <taxon>Rhabditida</taxon>
        <taxon>Rhabditina</taxon>
        <taxon>Rhabditomorpha</taxon>
        <taxon>Strongyloidea</taxon>
        <taxon>Heterorhabditidae</taxon>
        <taxon>Heterorhabditis</taxon>
    </lineage>
</organism>
<dbReference type="AlphaFoldDB" id="A0A1I7WEK7"/>
<keyword evidence="1" id="KW-1185">Reference proteome</keyword>
<evidence type="ECO:0000313" key="1">
    <source>
        <dbReference type="Proteomes" id="UP000095283"/>
    </source>
</evidence>
<proteinExistence type="predicted"/>
<accession>A0A1I7WEK7</accession>
<dbReference type="Proteomes" id="UP000095283">
    <property type="component" value="Unplaced"/>
</dbReference>
<protein>
    <submittedName>
        <fullName evidence="2">Curli assembly protein CsgF</fullName>
    </submittedName>
</protein>
<sequence length="31" mass="3337">MALLAILISSSSQKHSEITVQNSFTSNQLST</sequence>
<reference evidence="2" key="1">
    <citation type="submission" date="2016-11" db="UniProtKB">
        <authorList>
            <consortium name="WormBaseParasite"/>
        </authorList>
    </citation>
    <scope>IDENTIFICATION</scope>
</reference>
<dbReference type="WBParaSite" id="Hba_03355">
    <property type="protein sequence ID" value="Hba_03355"/>
    <property type="gene ID" value="Hba_03355"/>
</dbReference>